<dbReference type="HOGENOM" id="CLU_1469258_0_0_1"/>
<evidence type="ECO:0000313" key="3">
    <source>
        <dbReference type="Proteomes" id="UP000054248"/>
    </source>
</evidence>
<keyword evidence="3" id="KW-1185">Reference proteome</keyword>
<dbReference type="AlphaFoldDB" id="A0A0C3Q449"/>
<dbReference type="InterPro" id="IPR056808">
    <property type="entry name" value="HTH_AAA"/>
</dbReference>
<proteinExistence type="predicted"/>
<name>A0A0C3Q449_9AGAM</name>
<dbReference type="STRING" id="1051891.A0A0C3Q449"/>
<organism evidence="2 3">
    <name type="scientific">Tulasnella calospora MUT 4182</name>
    <dbReference type="NCBI Taxonomy" id="1051891"/>
    <lineage>
        <taxon>Eukaryota</taxon>
        <taxon>Fungi</taxon>
        <taxon>Dikarya</taxon>
        <taxon>Basidiomycota</taxon>
        <taxon>Agaricomycotina</taxon>
        <taxon>Agaricomycetes</taxon>
        <taxon>Cantharellales</taxon>
        <taxon>Tulasnellaceae</taxon>
        <taxon>Tulasnella</taxon>
    </lineage>
</organism>
<dbReference type="EMBL" id="KN823372">
    <property type="protein sequence ID" value="KIO17529.1"/>
    <property type="molecule type" value="Genomic_DNA"/>
</dbReference>
<accession>A0A0C3Q449</accession>
<protein>
    <recommendedName>
        <fullName evidence="1">AAA protein C-terminal winged helix domain-containing protein</fullName>
    </recommendedName>
</protein>
<feature type="domain" description="AAA protein C-terminal winged helix" evidence="1">
    <location>
        <begin position="90"/>
        <end position="175"/>
    </location>
</feature>
<dbReference type="PANTHER" id="PTHR36168">
    <property type="entry name" value="CHROMOSOME 1, WHOLE GENOME SHOTGUN SEQUENCE"/>
    <property type="match status" value="1"/>
</dbReference>
<sequence length="184" mass="20882">MTFGHTHCCIANRMHVISVKDLRGQESLSALRHLRQEHFGQVEDGSILLEVLKTSGGRLSRLNTLSREKDIVEATEHMLNNERGRILSANGLIPDCDDVMDEQKGCASSWTLFREFVKKYRDKEEELKAAARPGEFIPEPELPGIFYYEARQIMTRADFIEMLDHQNIINIDTDHGSARLNGGA</sequence>
<dbReference type="PANTHER" id="PTHR36168:SF1">
    <property type="entry name" value="ORC1-LIKE AAA ATPASE DOMAIN-CONTAINING PROTEIN"/>
    <property type="match status" value="1"/>
</dbReference>
<dbReference type="Proteomes" id="UP000054248">
    <property type="component" value="Unassembled WGS sequence"/>
</dbReference>
<dbReference type="OrthoDB" id="511599at2759"/>
<evidence type="ECO:0000259" key="1">
    <source>
        <dbReference type="Pfam" id="PF24913"/>
    </source>
</evidence>
<reference evidence="2 3" key="1">
    <citation type="submission" date="2014-04" db="EMBL/GenBank/DDBJ databases">
        <authorList>
            <consortium name="DOE Joint Genome Institute"/>
            <person name="Kuo A."/>
            <person name="Girlanda M."/>
            <person name="Perotto S."/>
            <person name="Kohler A."/>
            <person name="Nagy L.G."/>
            <person name="Floudas D."/>
            <person name="Copeland A."/>
            <person name="Barry K.W."/>
            <person name="Cichocki N."/>
            <person name="Veneault-Fourrey C."/>
            <person name="LaButti K."/>
            <person name="Lindquist E.A."/>
            <person name="Lipzen A."/>
            <person name="Lundell T."/>
            <person name="Morin E."/>
            <person name="Murat C."/>
            <person name="Sun H."/>
            <person name="Tunlid A."/>
            <person name="Henrissat B."/>
            <person name="Grigoriev I.V."/>
            <person name="Hibbett D.S."/>
            <person name="Martin F."/>
            <person name="Nordberg H.P."/>
            <person name="Cantor M.N."/>
            <person name="Hua S.X."/>
        </authorList>
    </citation>
    <scope>NUCLEOTIDE SEQUENCE [LARGE SCALE GENOMIC DNA]</scope>
    <source>
        <strain evidence="2 3">MUT 4182</strain>
    </source>
</reference>
<evidence type="ECO:0000313" key="2">
    <source>
        <dbReference type="EMBL" id="KIO17529.1"/>
    </source>
</evidence>
<reference evidence="3" key="2">
    <citation type="submission" date="2015-01" db="EMBL/GenBank/DDBJ databases">
        <title>Evolutionary Origins and Diversification of the Mycorrhizal Mutualists.</title>
        <authorList>
            <consortium name="DOE Joint Genome Institute"/>
            <consortium name="Mycorrhizal Genomics Consortium"/>
            <person name="Kohler A."/>
            <person name="Kuo A."/>
            <person name="Nagy L.G."/>
            <person name="Floudas D."/>
            <person name="Copeland A."/>
            <person name="Barry K.W."/>
            <person name="Cichocki N."/>
            <person name="Veneault-Fourrey C."/>
            <person name="LaButti K."/>
            <person name="Lindquist E.A."/>
            <person name="Lipzen A."/>
            <person name="Lundell T."/>
            <person name="Morin E."/>
            <person name="Murat C."/>
            <person name="Riley R."/>
            <person name="Ohm R."/>
            <person name="Sun H."/>
            <person name="Tunlid A."/>
            <person name="Henrissat B."/>
            <person name="Grigoriev I.V."/>
            <person name="Hibbett D.S."/>
            <person name="Martin F."/>
        </authorList>
    </citation>
    <scope>NUCLEOTIDE SEQUENCE [LARGE SCALE GENOMIC DNA]</scope>
    <source>
        <strain evidence="3">MUT 4182</strain>
    </source>
</reference>
<gene>
    <name evidence="2" type="ORF">M407DRAFT_171119</name>
</gene>
<dbReference type="Pfam" id="PF24913">
    <property type="entry name" value="WHD_AAA_fung"/>
    <property type="match status" value="1"/>
</dbReference>